<evidence type="ECO:0000256" key="1">
    <source>
        <dbReference type="SAM" id="SignalP"/>
    </source>
</evidence>
<feature type="chain" id="PRO_5046624921" evidence="1">
    <location>
        <begin position="19"/>
        <end position="399"/>
    </location>
</feature>
<evidence type="ECO:0000313" key="2">
    <source>
        <dbReference type="EMBL" id="MBW0144787.1"/>
    </source>
</evidence>
<sequence length="399" mass="43934">MSLSAVLALSLIPATAQGWSSASSNQARAASCNIAPGSARDTWHFFSGCTRSMRNGWRQRANDPARLAPYAASVRAQIVEAMSRNDVAFIAPGGTRRGSAGLARFESDLAAGRDSDTRLAEVNRLGEPYSGMGQTGLAYFILQFSRLAEQASYRGHEDDAALYRALGEAMLRTVVTDGRQGGLATVSNCRGSGRSCAFFHSVTRKDRPADFGATLNQKLHVLRDLGLISELYRRNGWREPFDMDRAIAEGLNQLFAQGPRQRVGDEPSFADYLAPPVGRDRVQWLYYGYNAERAPGEGGYFLPRAGKNCNYQVHSLGLIARILEDAQKTRRWPVREALSCDGALAKAYRATRVRLTVKQKSRWSDGSTRFNTVCEPDEATKFAAMQRDFYNQAFAGCGR</sequence>
<gene>
    <name evidence="2" type="ORF">KTQ36_05695</name>
</gene>
<keyword evidence="1" id="KW-0732">Signal</keyword>
<protein>
    <submittedName>
        <fullName evidence="2">Uncharacterized protein</fullName>
    </submittedName>
</protein>
<dbReference type="Proteomes" id="UP000698028">
    <property type="component" value="Unassembled WGS sequence"/>
</dbReference>
<organism evidence="2 3">
    <name type="scientific">Sphingomicrobium clamense</name>
    <dbReference type="NCBI Taxonomy" id="2851013"/>
    <lineage>
        <taxon>Bacteria</taxon>
        <taxon>Pseudomonadati</taxon>
        <taxon>Pseudomonadota</taxon>
        <taxon>Alphaproteobacteria</taxon>
        <taxon>Sphingomonadales</taxon>
        <taxon>Sphingomonadaceae</taxon>
        <taxon>Sphingomicrobium</taxon>
    </lineage>
</organism>
<keyword evidence="3" id="KW-1185">Reference proteome</keyword>
<evidence type="ECO:0000313" key="3">
    <source>
        <dbReference type="Proteomes" id="UP000698028"/>
    </source>
</evidence>
<proteinExistence type="predicted"/>
<reference evidence="2 3" key="1">
    <citation type="submission" date="2021-07" db="EMBL/GenBank/DDBJ databases">
        <title>The draft genome sequence of Sphingomicrobium sp. B8.</title>
        <authorList>
            <person name="Mu L."/>
        </authorList>
    </citation>
    <scope>NUCLEOTIDE SEQUENCE [LARGE SCALE GENOMIC DNA]</scope>
    <source>
        <strain evidence="2 3">B8</strain>
    </source>
</reference>
<comment type="caution">
    <text evidence="2">The sequence shown here is derived from an EMBL/GenBank/DDBJ whole genome shotgun (WGS) entry which is preliminary data.</text>
</comment>
<dbReference type="EMBL" id="JAHVAH010000001">
    <property type="protein sequence ID" value="MBW0144787.1"/>
    <property type="molecule type" value="Genomic_DNA"/>
</dbReference>
<name>A0ABS6V6G9_9SPHN</name>
<dbReference type="RefSeq" id="WP_218632747.1">
    <property type="nucleotide sequence ID" value="NZ_JAHVAH010000001.1"/>
</dbReference>
<feature type="signal peptide" evidence="1">
    <location>
        <begin position="1"/>
        <end position="18"/>
    </location>
</feature>
<accession>A0ABS6V6G9</accession>